<dbReference type="PANTHER" id="PTHR21496:SF23">
    <property type="entry name" value="3-PHENYLPROPIONATE_CINNAMIC ACID DIOXYGENASE FERREDOXIN SUBUNIT"/>
    <property type="match status" value="1"/>
</dbReference>
<dbReference type="GO" id="GO:0046872">
    <property type="term" value="F:metal ion binding"/>
    <property type="evidence" value="ECO:0007669"/>
    <property type="project" value="UniProtKB-KW"/>
</dbReference>
<gene>
    <name evidence="6" type="primary">dbtAb</name>
</gene>
<dbReference type="PANTHER" id="PTHR21496">
    <property type="entry name" value="FERREDOXIN-RELATED"/>
    <property type="match status" value="1"/>
</dbReference>
<dbReference type="GO" id="GO:0051537">
    <property type="term" value="F:2 iron, 2 sulfur cluster binding"/>
    <property type="evidence" value="ECO:0007669"/>
    <property type="project" value="UniProtKB-KW"/>
</dbReference>
<dbReference type="Pfam" id="PF00355">
    <property type="entry name" value="Rieske"/>
    <property type="match status" value="1"/>
</dbReference>
<dbReference type="PROSITE" id="PS51296">
    <property type="entry name" value="RIESKE"/>
    <property type="match status" value="1"/>
</dbReference>
<evidence type="ECO:0000256" key="3">
    <source>
        <dbReference type="ARBA" id="ARBA00023004"/>
    </source>
</evidence>
<dbReference type="SUPFAM" id="SSF50022">
    <property type="entry name" value="ISP domain"/>
    <property type="match status" value="1"/>
</dbReference>
<proteinExistence type="predicted"/>
<dbReference type="GO" id="GO:0051213">
    <property type="term" value="F:dioxygenase activity"/>
    <property type="evidence" value="ECO:0007669"/>
    <property type="project" value="UniProtKB-KW"/>
</dbReference>
<evidence type="ECO:0000259" key="5">
    <source>
        <dbReference type="PROSITE" id="PS51296"/>
    </source>
</evidence>
<reference evidence="6" key="1">
    <citation type="journal article" date="2004" name="Biodegradation">
        <title>Identification of two new sets of genes for dibenzothiophene transformation in Burkholderia sp. DBT1.</title>
        <authorList>
            <person name="Di Gregorio S."/>
            <person name="Zocca C."/>
            <person name="Sidler S."/>
            <person name="Toffanin A."/>
            <person name="Lizzari D."/>
            <person name="Vallini G."/>
        </authorList>
    </citation>
    <scope>NUCLEOTIDE SEQUENCE</scope>
    <source>
        <strain evidence="6">DBT1</strain>
    </source>
</reference>
<keyword evidence="6" id="KW-0223">Dioxygenase</keyword>
<keyword evidence="6" id="KW-0560">Oxidoreductase</keyword>
<evidence type="ECO:0000256" key="1">
    <source>
        <dbReference type="ARBA" id="ARBA00022714"/>
    </source>
</evidence>
<feature type="domain" description="Rieske" evidence="5">
    <location>
        <begin position="5"/>
        <end position="101"/>
    </location>
</feature>
<accession>Q93CN8</accession>
<protein>
    <submittedName>
        <fullName evidence="6">Initial dioxygenase ferrodoxin DbtAb</fullName>
    </submittedName>
</protein>
<dbReference type="AlphaFoldDB" id="Q93CN8"/>
<keyword evidence="3" id="KW-0408">Iron</keyword>
<keyword evidence="1" id="KW-0001">2Fe-2S</keyword>
<dbReference type="Gene3D" id="2.102.10.10">
    <property type="entry name" value="Rieske [2Fe-2S] iron-sulphur domain"/>
    <property type="match status" value="1"/>
</dbReference>
<dbReference type="InterPro" id="IPR017941">
    <property type="entry name" value="Rieske_2Fe-2S"/>
</dbReference>
<organism evidence="6">
    <name type="scientific">Burkholderia sp. DBT1</name>
    <dbReference type="NCBI Taxonomy" id="161152"/>
    <lineage>
        <taxon>Bacteria</taxon>
        <taxon>Pseudomonadati</taxon>
        <taxon>Pseudomonadota</taxon>
        <taxon>Betaproteobacteria</taxon>
        <taxon>Burkholderiales</taxon>
        <taxon>Burkholderiaceae</taxon>
        <taxon>Burkholderia</taxon>
    </lineage>
</organism>
<keyword evidence="4" id="KW-0411">Iron-sulfur</keyword>
<keyword evidence="2" id="KW-0479">Metal-binding</keyword>
<evidence type="ECO:0000313" key="6">
    <source>
        <dbReference type="EMBL" id="AAK96190.1"/>
    </source>
</evidence>
<dbReference type="CDD" id="cd03528">
    <property type="entry name" value="Rieske_RO_ferredoxin"/>
    <property type="match status" value="1"/>
</dbReference>
<dbReference type="EMBL" id="AF404408">
    <property type="protein sequence ID" value="AAK96190.1"/>
    <property type="molecule type" value="Genomic_DNA"/>
</dbReference>
<evidence type="ECO:0000256" key="4">
    <source>
        <dbReference type="ARBA" id="ARBA00023014"/>
    </source>
</evidence>
<dbReference type="InterPro" id="IPR036922">
    <property type="entry name" value="Rieske_2Fe-2S_sf"/>
</dbReference>
<sequence>MGNKVYLCEVQCVPEGKMKRVDVEGLQPLAVFNVGSQFYVTSNICTHNVAVLTDGYFEGEIVECPLHGGSFNVKTGEPCSFPCEIPVKTYETVVENGKIYIAE</sequence>
<name>Q93CN8_9BURK</name>
<evidence type="ECO:0000256" key="2">
    <source>
        <dbReference type="ARBA" id="ARBA00022723"/>
    </source>
</evidence>
<reference evidence="6" key="2">
    <citation type="submission" date="2011-10" db="EMBL/GenBank/DDBJ databases">
        <authorList>
            <person name="Di Gregorio S."/>
            <person name="Zocca C."/>
            <person name="Vallini G."/>
        </authorList>
    </citation>
    <scope>NUCLEOTIDE SEQUENCE</scope>
    <source>
        <strain evidence="6">DBT1</strain>
    </source>
</reference>